<dbReference type="RefSeq" id="WP_108032015.1">
    <property type="nucleotide sequence ID" value="NZ_QAOM01000005.1"/>
</dbReference>
<evidence type="ECO:0000259" key="7">
    <source>
        <dbReference type="Pfam" id="PF00288"/>
    </source>
</evidence>
<dbReference type="SUPFAM" id="SSF55060">
    <property type="entry name" value="GHMP Kinase, C-terminal domain"/>
    <property type="match status" value="1"/>
</dbReference>
<sequence>MTVTEASAPGKLFIAGEYAVVTPGHPSILVALDQFITVSLEEADTTGTIRSAQYGGLPIPWTREEDQLVIDQRENPFLYITEAVKVTERYIKESGTPLSYFHLSVKSELDNASGKKYGLGSSGAVTVATIKALLKFYAIDPEFELVYKLAALAHLSVKSNGSFGDIAASTYGGWIAYACFDREWVTNKATELTLTELLESAWPQLMIRPLTPPANLRLVIGWTGSPASTTHLVDRVNDVRGGIDDFYKTFLEASKKCVNAMIAAFEQSDLQAIQAGIRENRLLLQQLTAHTGVVIETPPLTQLCDLAEKNLGAAKSSGAGGGDCGIVIIDRQAGIIPLISEWEKVGIMNLPLHVFSYVRTAHAIEWKGVSEYDA</sequence>
<dbReference type="GO" id="GO:0004631">
    <property type="term" value="F:phosphomevalonate kinase activity"/>
    <property type="evidence" value="ECO:0007669"/>
    <property type="project" value="UniProtKB-EC"/>
</dbReference>
<dbReference type="UniPathway" id="UPA00057">
    <property type="reaction ID" value="UER00099"/>
</dbReference>
<evidence type="ECO:0000256" key="6">
    <source>
        <dbReference type="ARBA" id="ARBA00022840"/>
    </source>
</evidence>
<feature type="domain" description="GHMP kinase N-terminal" evidence="7">
    <location>
        <begin position="80"/>
        <end position="173"/>
    </location>
</feature>
<keyword evidence="4" id="KW-0547">Nucleotide-binding</keyword>
<dbReference type="InterPro" id="IPR020568">
    <property type="entry name" value="Ribosomal_Su5_D2-typ_SF"/>
</dbReference>
<dbReference type="PANTHER" id="PTHR31814:SF2">
    <property type="entry name" value="PHOSPHOMEVALONATE KINASE"/>
    <property type="match status" value="1"/>
</dbReference>
<evidence type="ECO:0000313" key="10">
    <source>
        <dbReference type="Proteomes" id="UP000244161"/>
    </source>
</evidence>
<dbReference type="InterPro" id="IPR014721">
    <property type="entry name" value="Ribsml_uS5_D2-typ_fold_subgr"/>
</dbReference>
<dbReference type="GO" id="GO:0005524">
    <property type="term" value="F:ATP binding"/>
    <property type="evidence" value="ECO:0007669"/>
    <property type="project" value="UniProtKB-KW"/>
</dbReference>
<dbReference type="Gene3D" id="3.30.230.10">
    <property type="match status" value="1"/>
</dbReference>
<evidence type="ECO:0000256" key="5">
    <source>
        <dbReference type="ARBA" id="ARBA00022777"/>
    </source>
</evidence>
<keyword evidence="6" id="KW-0067">ATP-binding</keyword>
<evidence type="ECO:0000256" key="1">
    <source>
        <dbReference type="ARBA" id="ARBA00005017"/>
    </source>
</evidence>
<name>A0A2T5IMT7_9LACT</name>
<dbReference type="PRINTS" id="PR00959">
    <property type="entry name" value="MEVGALKINASE"/>
</dbReference>
<dbReference type="InterPro" id="IPR036554">
    <property type="entry name" value="GHMP_kinase_C_sf"/>
</dbReference>
<dbReference type="EMBL" id="QAOM01000005">
    <property type="protein sequence ID" value="PTQ85141.1"/>
    <property type="molecule type" value="Genomic_DNA"/>
</dbReference>
<dbReference type="InterPro" id="IPR005917">
    <property type="entry name" value="Pmev_kinase_bact"/>
</dbReference>
<dbReference type="NCBIfam" id="TIGR01220">
    <property type="entry name" value="Pmev_kin_Gr_pos"/>
    <property type="match status" value="1"/>
</dbReference>
<dbReference type="EC" id="2.7.4.2" evidence="2"/>
<dbReference type="Pfam" id="PF00288">
    <property type="entry name" value="GHMP_kinases_N"/>
    <property type="match status" value="1"/>
</dbReference>
<dbReference type="Proteomes" id="UP000244161">
    <property type="component" value="Unassembled WGS sequence"/>
</dbReference>
<keyword evidence="10" id="KW-1185">Reference proteome</keyword>
<evidence type="ECO:0000256" key="3">
    <source>
        <dbReference type="ARBA" id="ARBA00022679"/>
    </source>
</evidence>
<comment type="pathway">
    <text evidence="1">Isoprenoid biosynthesis; isopentenyl diphosphate biosynthesis via mevalonate pathway; isopentenyl diphosphate from (R)-mevalonate: step 2/3.</text>
</comment>
<dbReference type="InterPro" id="IPR006204">
    <property type="entry name" value="GHMP_kinase_N_dom"/>
</dbReference>
<dbReference type="GO" id="GO:0019287">
    <property type="term" value="P:isopentenyl diphosphate biosynthetic process, mevalonate pathway"/>
    <property type="evidence" value="ECO:0007669"/>
    <property type="project" value="UniProtKB-UniPathway"/>
</dbReference>
<reference evidence="9 10" key="1">
    <citation type="submission" date="2018-04" db="EMBL/GenBank/DDBJ databases">
        <title>Genomic Encyclopedia of Archaeal and Bacterial Type Strains, Phase II (KMG-II): from individual species to whole genera.</title>
        <authorList>
            <person name="Goeker M."/>
        </authorList>
    </citation>
    <scope>NUCLEOTIDE SEQUENCE [LARGE SCALE GENOMIC DNA]</scope>
    <source>
        <strain evidence="9 10">DSM 18806</strain>
    </source>
</reference>
<dbReference type="Gene3D" id="3.30.70.890">
    <property type="entry name" value="GHMP kinase, C-terminal domain"/>
    <property type="match status" value="1"/>
</dbReference>
<evidence type="ECO:0000259" key="8">
    <source>
        <dbReference type="Pfam" id="PF08544"/>
    </source>
</evidence>
<accession>A0A2T5IMT7</accession>
<evidence type="ECO:0000256" key="4">
    <source>
        <dbReference type="ARBA" id="ARBA00022741"/>
    </source>
</evidence>
<evidence type="ECO:0000256" key="2">
    <source>
        <dbReference type="ARBA" id="ARBA00012958"/>
    </source>
</evidence>
<organism evidence="9 10">
    <name type="scientific">Trichococcus patagoniensis</name>
    <dbReference type="NCBI Taxonomy" id="382641"/>
    <lineage>
        <taxon>Bacteria</taxon>
        <taxon>Bacillati</taxon>
        <taxon>Bacillota</taxon>
        <taxon>Bacilli</taxon>
        <taxon>Lactobacillales</taxon>
        <taxon>Carnobacteriaceae</taxon>
        <taxon>Trichococcus</taxon>
    </lineage>
</organism>
<comment type="caution">
    <text evidence="9">The sequence shown here is derived from an EMBL/GenBank/DDBJ whole genome shotgun (WGS) entry which is preliminary data.</text>
</comment>
<feature type="domain" description="GHMP kinase C-terminal" evidence="8">
    <location>
        <begin position="261"/>
        <end position="339"/>
    </location>
</feature>
<evidence type="ECO:0000313" key="9">
    <source>
        <dbReference type="EMBL" id="PTQ85141.1"/>
    </source>
</evidence>
<keyword evidence="3" id="KW-0808">Transferase</keyword>
<keyword evidence="5 9" id="KW-0418">Kinase</keyword>
<dbReference type="PANTHER" id="PTHR31814">
    <property type="match status" value="1"/>
</dbReference>
<dbReference type="InterPro" id="IPR035102">
    <property type="entry name" value="Phosphomevalonate_kinase"/>
</dbReference>
<proteinExistence type="predicted"/>
<dbReference type="AlphaFoldDB" id="A0A2T5IMT7"/>
<dbReference type="OrthoDB" id="1522677at2"/>
<protein>
    <recommendedName>
        <fullName evidence="2">phosphomevalonate kinase</fullName>
        <ecNumber evidence="2">2.7.4.2</ecNumber>
    </recommendedName>
</protein>
<dbReference type="InterPro" id="IPR013750">
    <property type="entry name" value="GHMP_kinase_C_dom"/>
</dbReference>
<gene>
    <name evidence="9" type="ORF">C8U37_10525</name>
</gene>
<dbReference type="SUPFAM" id="SSF54211">
    <property type="entry name" value="Ribosomal protein S5 domain 2-like"/>
    <property type="match status" value="1"/>
</dbReference>
<dbReference type="Pfam" id="PF08544">
    <property type="entry name" value="GHMP_kinases_C"/>
    <property type="match status" value="1"/>
</dbReference>